<dbReference type="RefSeq" id="WP_218471529.1">
    <property type="nucleotide sequence ID" value="NZ_BAABJN010000006.1"/>
</dbReference>
<evidence type="ECO:0000313" key="2">
    <source>
        <dbReference type="Proteomes" id="UP000694257"/>
    </source>
</evidence>
<evidence type="ECO:0008006" key="3">
    <source>
        <dbReference type="Google" id="ProtNLM"/>
    </source>
</evidence>
<dbReference type="PANTHER" id="PTHR34853:SF1">
    <property type="entry name" value="LIPASE 5"/>
    <property type="match status" value="1"/>
</dbReference>
<dbReference type="PIRSF" id="PIRSF029171">
    <property type="entry name" value="Esterase_LipA"/>
    <property type="match status" value="1"/>
</dbReference>
<dbReference type="EMBL" id="CP078145">
    <property type="protein sequence ID" value="QXN90662.1"/>
    <property type="molecule type" value="Genomic_DNA"/>
</dbReference>
<proteinExistence type="predicted"/>
<dbReference type="Proteomes" id="UP000694257">
    <property type="component" value="Chromosome"/>
</dbReference>
<sequence length="364" mass="39108">MSTTPVAQLSTEETAGYLAEGRINAAVRNGVDAYRVLYRTISPQGESTTASGLVVLPRTDSPRLRVVVFEHGTVVRKSDAPSVNRWNRPDQARTVMFGAAGYAAVAPDYLGLGEGPGTHPYTHAPSEVSASADLLVAAKAIAAKHHREFERDVLVTGFSQGGHAAMAFGKALQANEVPGFGAAALAPVSGPYDLQHVQTPAGLDGRIAPGPAVFFFAYWLTSMNRIYHLYDDPTEAFQEPYAEKIEGLFDGTRNEITIATALPITPDLLLTPRFIEWAAKPTGAARKAMSDSDTTCDWVPHIPVRLYAASGDRNVPYANAEHCLRAMRTGNATLHDLGDLDHAGSGRAALPQILAWFQREFPAS</sequence>
<reference evidence="1 2" key="1">
    <citation type="submission" date="2021-07" db="EMBL/GenBank/DDBJ databases">
        <title>Whole Genome Sequence of Nocardia Iowensis.</title>
        <authorList>
            <person name="Lamm A."/>
            <person name="Collins-Fairclough A.M."/>
            <person name="Bunk B."/>
            <person name="Sproer C."/>
        </authorList>
    </citation>
    <scope>NUCLEOTIDE SEQUENCE [LARGE SCALE GENOMIC DNA]</scope>
    <source>
        <strain evidence="1 2">NRRL 5646</strain>
    </source>
</reference>
<accession>A0ABX8RP40</accession>
<gene>
    <name evidence="1" type="ORF">KV110_35630</name>
</gene>
<organism evidence="1 2">
    <name type="scientific">Nocardia iowensis</name>
    <dbReference type="NCBI Taxonomy" id="204891"/>
    <lineage>
        <taxon>Bacteria</taxon>
        <taxon>Bacillati</taxon>
        <taxon>Actinomycetota</taxon>
        <taxon>Actinomycetes</taxon>
        <taxon>Mycobacteriales</taxon>
        <taxon>Nocardiaceae</taxon>
        <taxon>Nocardia</taxon>
    </lineage>
</organism>
<dbReference type="InterPro" id="IPR005152">
    <property type="entry name" value="Lipase_secreted"/>
</dbReference>
<keyword evidence="2" id="KW-1185">Reference proteome</keyword>
<evidence type="ECO:0000313" key="1">
    <source>
        <dbReference type="EMBL" id="QXN90662.1"/>
    </source>
</evidence>
<name>A0ABX8RP40_NOCIO</name>
<dbReference type="PANTHER" id="PTHR34853">
    <property type="match status" value="1"/>
</dbReference>
<protein>
    <recommendedName>
        <fullName evidence="3">Alpha/beta hydrolase</fullName>
    </recommendedName>
</protein>